<evidence type="ECO:0000256" key="12">
    <source>
        <dbReference type="SAM" id="Coils"/>
    </source>
</evidence>
<keyword evidence="8" id="KW-0226">DNA condensation</keyword>
<feature type="coiled-coil region" evidence="12">
    <location>
        <begin position="313"/>
        <end position="347"/>
    </location>
</feature>
<feature type="compositionally biased region" description="Polar residues" evidence="13">
    <location>
        <begin position="43"/>
        <end position="63"/>
    </location>
</feature>
<evidence type="ECO:0000256" key="13">
    <source>
        <dbReference type="SAM" id="MobiDB-lite"/>
    </source>
</evidence>
<evidence type="ECO:0000256" key="1">
    <source>
        <dbReference type="ARBA" id="ARBA00004123"/>
    </source>
</evidence>
<organism evidence="15 16">
    <name type="scientific">Lachancea mirantina</name>
    <dbReference type="NCBI Taxonomy" id="1230905"/>
    <lineage>
        <taxon>Eukaryota</taxon>
        <taxon>Fungi</taxon>
        <taxon>Dikarya</taxon>
        <taxon>Ascomycota</taxon>
        <taxon>Saccharomycotina</taxon>
        <taxon>Saccharomycetes</taxon>
        <taxon>Saccharomycetales</taxon>
        <taxon>Saccharomycetaceae</taxon>
        <taxon>Lachancea</taxon>
    </lineage>
</organism>
<name>A0A1G4KIH2_9SACH</name>
<proteinExistence type="inferred from homology"/>
<dbReference type="OrthoDB" id="5575062at2759"/>
<evidence type="ECO:0000256" key="2">
    <source>
        <dbReference type="ARBA" id="ARBA00006005"/>
    </source>
</evidence>
<feature type="coiled-coil region" evidence="12">
    <location>
        <begin position="850"/>
        <end position="924"/>
    </location>
</feature>
<keyword evidence="3" id="KW-0132">Cell division</keyword>
<gene>
    <name evidence="15" type="ORF">LAMI_0H15500G</name>
</gene>
<evidence type="ECO:0000313" key="16">
    <source>
        <dbReference type="Proteomes" id="UP000191024"/>
    </source>
</evidence>
<keyword evidence="6" id="KW-0067">ATP-binding</keyword>
<feature type="coiled-coil region" evidence="12">
    <location>
        <begin position="968"/>
        <end position="1002"/>
    </location>
</feature>
<dbReference type="GO" id="GO:0005634">
    <property type="term" value="C:nucleus"/>
    <property type="evidence" value="ECO:0007669"/>
    <property type="project" value="UniProtKB-SubCell"/>
</dbReference>
<dbReference type="InterPro" id="IPR036277">
    <property type="entry name" value="SMC_hinge_sf"/>
</dbReference>
<evidence type="ECO:0000256" key="8">
    <source>
        <dbReference type="ARBA" id="ARBA00023067"/>
    </source>
</evidence>
<dbReference type="GO" id="GO:0005524">
    <property type="term" value="F:ATP binding"/>
    <property type="evidence" value="ECO:0007669"/>
    <property type="project" value="UniProtKB-KW"/>
</dbReference>
<dbReference type="GO" id="GO:0051301">
    <property type="term" value="P:cell division"/>
    <property type="evidence" value="ECO:0007669"/>
    <property type="project" value="UniProtKB-KW"/>
</dbReference>
<keyword evidence="10" id="KW-0131">Cell cycle</keyword>
<keyword evidence="5" id="KW-0498">Mitosis</keyword>
<feature type="coiled-coil region" evidence="12">
    <location>
        <begin position="524"/>
        <end position="572"/>
    </location>
</feature>
<dbReference type="GO" id="GO:0000796">
    <property type="term" value="C:condensin complex"/>
    <property type="evidence" value="ECO:0007669"/>
    <property type="project" value="TreeGrafter"/>
</dbReference>
<evidence type="ECO:0000256" key="11">
    <source>
        <dbReference type="PIRNR" id="PIRNR005719"/>
    </source>
</evidence>
<evidence type="ECO:0000256" key="10">
    <source>
        <dbReference type="ARBA" id="ARBA00023306"/>
    </source>
</evidence>
<dbReference type="GO" id="GO:0016887">
    <property type="term" value="F:ATP hydrolysis activity"/>
    <property type="evidence" value="ECO:0007669"/>
    <property type="project" value="InterPro"/>
</dbReference>
<dbReference type="PANTHER" id="PTHR18937:SF172">
    <property type="entry name" value="STRUCTURAL MAINTENANCE OF CHROMOSOMES PROTEIN"/>
    <property type="match status" value="1"/>
</dbReference>
<dbReference type="Gene3D" id="3.40.50.300">
    <property type="entry name" value="P-loop containing nucleotide triphosphate hydrolases"/>
    <property type="match status" value="2"/>
</dbReference>
<feature type="region of interest" description="Disordered" evidence="13">
    <location>
        <begin position="1"/>
        <end position="95"/>
    </location>
</feature>
<feature type="coiled-coil region" evidence="12">
    <location>
        <begin position="1059"/>
        <end position="1112"/>
    </location>
</feature>
<evidence type="ECO:0000256" key="3">
    <source>
        <dbReference type="ARBA" id="ARBA00022618"/>
    </source>
</evidence>
<dbReference type="SMART" id="SM00968">
    <property type="entry name" value="SMC_hinge"/>
    <property type="match status" value="1"/>
</dbReference>
<sequence>MSESPLSKKQKQLPIEDFELSKSEDFPDITGISRSRTPRKLFSGSSDKPQAYSQQWVSSSSGVPNLKPLNDEGNTRGRVYSQSPPRSPTRSPTRRLQLIQLSPSKKSRLEKLRIHEAERNGASFERLCINRLVLHNFKSYAGTQVVGPFHSSFSAVVGPNGSGKSNVIDSMLFVFGFRANKMRQGNLSSLIHKSEAHRDLESCSVDIYFDHVIDNPDHTTSINDDKPPLVITRRAFKNNTSKYYINGKDSNYKQVTQLLRDKGVDLDHKRFLILQGEVESIAQMKPKAERESEDGLLEYLEDIIGTAKYKAQIEDSLLQIDSLNEVCREKENRFQLVEREKDSLEDGKNEALEYLDKEKTHTLLNSKLFQYKIWEINNKLFNYAEKTEALKQTLSAEIEEHAKHQRQVKEAETRCAILKDKKLQNQKHQKELSQTKRDKEREKISLEAKLRNFANKKAKAEKSSGPAQAGIADTRRKIEDLELSQQGCEKEIAELNASLVVEKKKLTEIKLGLKDKTSDFAEQITKLEAELEPWKLKLQEKKTQIQLAKNALVVYEESKKKAAADVERLRQTQKFSTDKLSEHLQGISSLESEQLSLQKKIASGQTALDGAGERMHEMKAILTSHRQRFNEAKSSLNNFQNKNKVLTALMRLHKSGRIEGFHGRLGDLGTIDDAYDVAISTACPRLDDIVVDTVECGQQCIEHLRKNRLGYARFILLDKLRNFDMRKPDTPEDVPRIFDLVKSKDLKFLPAFYSVLRDTLVANDLKQANRVAYGKRRYRVVTLDGKLIDISGAMSGGGTFKASGLMKSKHQGNEFLVSPEEVQKLETDLVEREKNFKIASETFREMGEAMQDLKERVPNIELEISKKKMEAETLESDIKSADHRLAKLLLTEEKELHGSSVKELQDEKDKIDKLNGLCREIEEQMLSKSEMKASLQDRIMEIGGSKLQMQNSLVDSVSQKLSINLAKQKRGKTALKKTESDIKRLERQFEEAILEIETCQREMVSIQVSLSAVEDNLIGVQKTLDDLVGFDEEYSHELETLELSLNEELGKVSNFHSKEIELKAQLESLNEVCNRLIAEKSRFENKLNSLKIRDMTSVLKSLQAESLQAESQETGSAKSCEEISADRTSAEEYDSATAIDHEIDVDAPELNESDANVSVTDKVEKESLVNGLTRHSEDELRHVNIEDVEREMIELQEYLDSAHVDIEILEDYVQRLAEFRMRRLDLNEAVKRRDEMRTFCELSKKKRLDEFMEGFNMISMNLKEMYQMITMGGNAELELVDSLDPFSEGVLFSVMPPKKSWRNISNLSGGEKTLSSLALVFALHKYRPTPLYVMDEIDAALDFRNVSIVANYIKERTKNAQFVVISLRNNMFELAQSLVGIYKSKNMTRSVTIQNKGFINADD</sequence>
<dbReference type="FunFam" id="3.40.50.300:FF:000585">
    <property type="entry name" value="Structural maintenance of chromosomes 4"/>
    <property type="match status" value="1"/>
</dbReference>
<dbReference type="Proteomes" id="UP000191024">
    <property type="component" value="Chromosome H"/>
</dbReference>
<evidence type="ECO:0000313" key="15">
    <source>
        <dbReference type="EMBL" id="SCV04360.1"/>
    </source>
</evidence>
<dbReference type="PIRSF" id="PIRSF005719">
    <property type="entry name" value="SMC"/>
    <property type="match status" value="1"/>
</dbReference>
<evidence type="ECO:0000256" key="5">
    <source>
        <dbReference type="ARBA" id="ARBA00022776"/>
    </source>
</evidence>
<feature type="domain" description="SMC hinge" evidence="14">
    <location>
        <begin position="659"/>
        <end position="772"/>
    </location>
</feature>
<keyword evidence="16" id="KW-1185">Reference proteome</keyword>
<evidence type="ECO:0000256" key="6">
    <source>
        <dbReference type="ARBA" id="ARBA00022840"/>
    </source>
</evidence>
<protein>
    <recommendedName>
        <fullName evidence="11">Structural maintenance of chromosomes protein</fullName>
    </recommendedName>
</protein>
<evidence type="ECO:0000256" key="7">
    <source>
        <dbReference type="ARBA" id="ARBA00023054"/>
    </source>
</evidence>
<dbReference type="Pfam" id="PF02463">
    <property type="entry name" value="SMC_N"/>
    <property type="match status" value="1"/>
</dbReference>
<dbReference type="InterPro" id="IPR010935">
    <property type="entry name" value="SMC_hinge"/>
</dbReference>
<dbReference type="Pfam" id="PF06470">
    <property type="entry name" value="SMC_hinge"/>
    <property type="match status" value="1"/>
</dbReference>
<dbReference type="EMBL" id="LT598468">
    <property type="protein sequence ID" value="SCV04360.1"/>
    <property type="molecule type" value="Genomic_DNA"/>
</dbReference>
<keyword evidence="7 12" id="KW-0175">Coiled coil</keyword>
<reference evidence="16" key="1">
    <citation type="submission" date="2016-03" db="EMBL/GenBank/DDBJ databases">
        <authorList>
            <person name="Devillers H."/>
        </authorList>
    </citation>
    <scope>NUCLEOTIDE SEQUENCE [LARGE SCALE GENOMIC DNA]</scope>
</reference>
<dbReference type="STRING" id="1230905.A0A1G4KIH2"/>
<evidence type="ECO:0000259" key="14">
    <source>
        <dbReference type="SMART" id="SM00968"/>
    </source>
</evidence>
<dbReference type="FunFam" id="3.40.50.300:FF:000481">
    <property type="entry name" value="Structural maintenance of chromosomes 4"/>
    <property type="match status" value="1"/>
</dbReference>
<keyword evidence="9 11" id="KW-0539">Nucleus</keyword>
<dbReference type="InterPro" id="IPR027417">
    <property type="entry name" value="P-loop_NTPase"/>
</dbReference>
<dbReference type="SUPFAM" id="SSF52540">
    <property type="entry name" value="P-loop containing nucleoside triphosphate hydrolases"/>
    <property type="match status" value="1"/>
</dbReference>
<dbReference type="GO" id="GO:0007076">
    <property type="term" value="P:mitotic chromosome condensation"/>
    <property type="evidence" value="ECO:0007669"/>
    <property type="project" value="TreeGrafter"/>
</dbReference>
<dbReference type="PANTHER" id="PTHR18937">
    <property type="entry name" value="STRUCTURAL MAINTENANCE OF CHROMOSOMES SMC FAMILY MEMBER"/>
    <property type="match status" value="1"/>
</dbReference>
<dbReference type="InterPro" id="IPR003395">
    <property type="entry name" value="RecF/RecN/SMC_N"/>
</dbReference>
<feature type="compositionally biased region" description="Low complexity" evidence="13">
    <location>
        <begin position="81"/>
        <end position="95"/>
    </location>
</feature>
<feature type="coiled-coil region" evidence="12">
    <location>
        <begin position="384"/>
        <end position="498"/>
    </location>
</feature>
<accession>A0A1G4KIH2</accession>
<dbReference type="InterPro" id="IPR024704">
    <property type="entry name" value="SMC"/>
</dbReference>
<dbReference type="Gene3D" id="3.30.70.1620">
    <property type="match status" value="1"/>
</dbReference>
<evidence type="ECO:0000256" key="4">
    <source>
        <dbReference type="ARBA" id="ARBA00022741"/>
    </source>
</evidence>
<comment type="subcellular location">
    <subcellularLocation>
        <location evidence="1 11">Nucleus</location>
    </subcellularLocation>
</comment>
<dbReference type="Gene3D" id="1.20.1060.20">
    <property type="match status" value="1"/>
</dbReference>
<dbReference type="SUPFAM" id="SSF75553">
    <property type="entry name" value="Smc hinge domain"/>
    <property type="match status" value="1"/>
</dbReference>
<comment type="similarity">
    <text evidence="2">Belongs to the SMC family. SMC4 subfamily.</text>
</comment>
<keyword evidence="4" id="KW-0547">Nucleotide-binding</keyword>
<evidence type="ECO:0000256" key="9">
    <source>
        <dbReference type="ARBA" id="ARBA00023242"/>
    </source>
</evidence>